<keyword evidence="4" id="KW-1185">Reference proteome</keyword>
<organism evidence="2 4">
    <name type="scientific">Didymodactylos carnosus</name>
    <dbReference type="NCBI Taxonomy" id="1234261"/>
    <lineage>
        <taxon>Eukaryota</taxon>
        <taxon>Metazoa</taxon>
        <taxon>Spiralia</taxon>
        <taxon>Gnathifera</taxon>
        <taxon>Rotifera</taxon>
        <taxon>Eurotatoria</taxon>
        <taxon>Bdelloidea</taxon>
        <taxon>Philodinida</taxon>
        <taxon>Philodinidae</taxon>
        <taxon>Didymodactylos</taxon>
    </lineage>
</organism>
<gene>
    <name evidence="2" type="ORF">GPM918_LOCUS27911</name>
    <name evidence="3" type="ORF">SRO942_LOCUS28329</name>
</gene>
<feature type="region of interest" description="Disordered" evidence="1">
    <location>
        <begin position="19"/>
        <end position="47"/>
    </location>
</feature>
<reference evidence="2" key="1">
    <citation type="submission" date="2021-02" db="EMBL/GenBank/DDBJ databases">
        <authorList>
            <person name="Nowell W R."/>
        </authorList>
    </citation>
    <scope>NUCLEOTIDE SEQUENCE</scope>
</reference>
<dbReference type="Proteomes" id="UP000663829">
    <property type="component" value="Unassembled WGS sequence"/>
</dbReference>
<dbReference type="SUPFAM" id="SSF81383">
    <property type="entry name" value="F-box domain"/>
    <property type="match status" value="1"/>
</dbReference>
<evidence type="ECO:0000313" key="3">
    <source>
        <dbReference type="EMBL" id="CAF4092165.1"/>
    </source>
</evidence>
<evidence type="ECO:0000313" key="2">
    <source>
        <dbReference type="EMBL" id="CAF1288452.1"/>
    </source>
</evidence>
<name>A0A815CUL7_9BILA</name>
<evidence type="ECO:0008006" key="5">
    <source>
        <dbReference type="Google" id="ProtNLM"/>
    </source>
</evidence>
<protein>
    <recommendedName>
        <fullName evidence="5">F-box domain-containing protein</fullName>
    </recommendedName>
</protein>
<dbReference type="OrthoDB" id="10001499at2759"/>
<dbReference type="CDD" id="cd09917">
    <property type="entry name" value="F-box_SF"/>
    <property type="match status" value="1"/>
</dbReference>
<comment type="caution">
    <text evidence="2">The sequence shown here is derived from an EMBL/GenBank/DDBJ whole genome shotgun (WGS) entry which is preliminary data.</text>
</comment>
<dbReference type="EMBL" id="CAJNOQ010011940">
    <property type="protein sequence ID" value="CAF1288452.1"/>
    <property type="molecule type" value="Genomic_DNA"/>
</dbReference>
<dbReference type="EMBL" id="CAJOBC010031450">
    <property type="protein sequence ID" value="CAF4092165.1"/>
    <property type="molecule type" value="Genomic_DNA"/>
</dbReference>
<dbReference type="AlphaFoldDB" id="A0A815CUL7"/>
<sequence length="236" mass="27169">MGQKLVACFRPQPLLPVVDSQEERESQQASLPSLSLEQPKRRSTSDTSMSSSLLCQIPAELLLYNIFPYLTFVDLCHLSQVNTFLHNLLEAATHEASANHLWTKCIKDEMLENFIERDIDVSYVVSEQEALKATIRACANERFLEMKERIFHAFGGGQSHPELWPDNQEICLTGECTWYPDVTDRLSQHQKLVDEKKMILTVLPHFYPRSTERDTEYAAKQYRKLLITVANHQKEG</sequence>
<dbReference type="InterPro" id="IPR036047">
    <property type="entry name" value="F-box-like_dom_sf"/>
</dbReference>
<evidence type="ECO:0000313" key="4">
    <source>
        <dbReference type="Proteomes" id="UP000663829"/>
    </source>
</evidence>
<proteinExistence type="predicted"/>
<dbReference type="Gene3D" id="1.20.1280.50">
    <property type="match status" value="1"/>
</dbReference>
<dbReference type="Proteomes" id="UP000681722">
    <property type="component" value="Unassembled WGS sequence"/>
</dbReference>
<evidence type="ECO:0000256" key="1">
    <source>
        <dbReference type="SAM" id="MobiDB-lite"/>
    </source>
</evidence>
<accession>A0A815CUL7</accession>
<feature type="compositionally biased region" description="Polar residues" evidence="1">
    <location>
        <begin position="27"/>
        <end position="36"/>
    </location>
</feature>